<name>F5ZA29_ALTNA</name>
<dbReference type="HOGENOM" id="CLU_1030014_0_0_6"/>
<dbReference type="eggNOG" id="ENOG5032CNM">
    <property type="taxonomic scope" value="Bacteria"/>
</dbReference>
<dbReference type="EMBL" id="CP002339">
    <property type="protein sequence ID" value="AEF01643.1"/>
    <property type="molecule type" value="Genomic_DNA"/>
</dbReference>
<feature type="chain" id="PRO_5003332445" evidence="1">
    <location>
        <begin position="22"/>
        <end position="266"/>
    </location>
</feature>
<dbReference type="Proteomes" id="UP000000683">
    <property type="component" value="Chromosome"/>
</dbReference>
<accession>F5ZA29</accession>
<dbReference type="OrthoDB" id="5771434at2"/>
<evidence type="ECO:0000256" key="1">
    <source>
        <dbReference type="SAM" id="SignalP"/>
    </source>
</evidence>
<sequence>MYRLFISLLLAFYFALMPVTAQSEPLTLPPGLWEGVSESNYNYKLLQINENGEHFLFEAGIGNAFRHIRRLPFDNDHIECNTLNCEITLPSYEDGYVKHLILSPYIDTGYQVLESTTNKNNKPILSSTYQLDKQKKQSSVRNFIDMYRGSIEALANTATDDIFGLWVGIMRISGKNELISIEIYPNKEGRLVRFINGSSYTNQTSFNPEDILKEGSVYTVKTSHPTFANSLLFTIRSSNVLNGYAYSVYKNRPLESMTFTLYRIHN</sequence>
<evidence type="ECO:0000313" key="2">
    <source>
        <dbReference type="EMBL" id="AEF01643.1"/>
    </source>
</evidence>
<organism evidence="2 3">
    <name type="scientific">Alteromonas naphthalenivorans</name>
    <dbReference type="NCBI Taxonomy" id="715451"/>
    <lineage>
        <taxon>Bacteria</taxon>
        <taxon>Pseudomonadati</taxon>
        <taxon>Pseudomonadota</taxon>
        <taxon>Gammaproteobacteria</taxon>
        <taxon>Alteromonadales</taxon>
        <taxon>Alteromonadaceae</taxon>
        <taxon>Alteromonas/Salinimonas group</taxon>
        <taxon>Alteromonas</taxon>
    </lineage>
</organism>
<keyword evidence="1" id="KW-0732">Signal</keyword>
<protein>
    <submittedName>
        <fullName evidence="2">Methionine sulfoxide reductase A</fullName>
    </submittedName>
</protein>
<dbReference type="AlphaFoldDB" id="F5ZA29"/>
<dbReference type="RefSeq" id="WP_013782585.1">
    <property type="nucleotide sequence ID" value="NC_015554.1"/>
</dbReference>
<gene>
    <name evidence="2" type="ordered locus">ambt_00420</name>
</gene>
<evidence type="ECO:0000313" key="3">
    <source>
        <dbReference type="Proteomes" id="UP000000683"/>
    </source>
</evidence>
<feature type="signal peptide" evidence="1">
    <location>
        <begin position="1"/>
        <end position="21"/>
    </location>
</feature>
<proteinExistence type="predicted"/>
<keyword evidence="3" id="KW-1185">Reference proteome</keyword>
<dbReference type="KEGG" id="alt:ambt_00420"/>
<reference evidence="2 3" key="1">
    <citation type="journal article" date="2011" name="J. Bacteriol.">
        <title>Complete genome sequence of the polycyclic aromatic hydrocarbon-degrading bacterium Alteromonas sp. strain SN2.</title>
        <authorList>
            <person name="Jin H.M."/>
            <person name="Jeong H."/>
            <person name="Moon E.J."/>
            <person name="Math R.K."/>
            <person name="Lee K."/>
            <person name="Kim H.J."/>
            <person name="Jeon C.O."/>
            <person name="Oh T.K."/>
            <person name="Kim J.F."/>
        </authorList>
    </citation>
    <scope>NUCLEOTIDE SEQUENCE [LARGE SCALE GENOMIC DNA]</scope>
    <source>
        <strain evidence="3">JCM 17741 / KACC 18427 / KCTC 11700BP / SN2</strain>
    </source>
</reference>